<evidence type="ECO:0000256" key="3">
    <source>
        <dbReference type="ARBA" id="ARBA00006462"/>
    </source>
</evidence>
<evidence type="ECO:0000313" key="13">
    <source>
        <dbReference type="EMBL" id="KAJ8024694.1"/>
    </source>
</evidence>
<evidence type="ECO:0000256" key="9">
    <source>
        <dbReference type="ARBA" id="ARBA00022968"/>
    </source>
</evidence>
<keyword evidence="9" id="KW-0735">Signal-anchor</keyword>
<dbReference type="Proteomes" id="UP001152320">
    <property type="component" value="Chromosome 18"/>
</dbReference>
<evidence type="ECO:0000256" key="4">
    <source>
        <dbReference type="ARBA" id="ARBA00012557"/>
    </source>
</evidence>
<keyword evidence="7" id="KW-0812">Transmembrane</keyword>
<dbReference type="InterPro" id="IPR003378">
    <property type="entry name" value="Fringe-like_glycosylTrfase"/>
</dbReference>
<dbReference type="GO" id="GO:0016020">
    <property type="term" value="C:membrane"/>
    <property type="evidence" value="ECO:0007669"/>
    <property type="project" value="UniProtKB-SubCell"/>
</dbReference>
<evidence type="ECO:0000256" key="7">
    <source>
        <dbReference type="ARBA" id="ARBA00022692"/>
    </source>
</evidence>
<dbReference type="InterPro" id="IPR026050">
    <property type="entry name" value="C1GALT1/C1GALT1_chp1"/>
</dbReference>
<keyword evidence="8" id="KW-0547">Nucleotide-binding</keyword>
<evidence type="ECO:0000256" key="8">
    <source>
        <dbReference type="ARBA" id="ARBA00022741"/>
    </source>
</evidence>
<dbReference type="EC" id="2.4.1.122" evidence="4"/>
<evidence type="ECO:0000256" key="1">
    <source>
        <dbReference type="ARBA" id="ARBA00004606"/>
    </source>
</evidence>
<keyword evidence="5" id="KW-0328">Glycosyltransferase</keyword>
<evidence type="ECO:0000259" key="12">
    <source>
        <dbReference type="Pfam" id="PF02434"/>
    </source>
</evidence>
<dbReference type="GO" id="GO:0000166">
    <property type="term" value="F:nucleotide binding"/>
    <property type="evidence" value="ECO:0007669"/>
    <property type="project" value="UniProtKB-KW"/>
</dbReference>
<proteinExistence type="inferred from homology"/>
<evidence type="ECO:0000256" key="6">
    <source>
        <dbReference type="ARBA" id="ARBA00022679"/>
    </source>
</evidence>
<dbReference type="Gene3D" id="3.90.550.50">
    <property type="match status" value="1"/>
</dbReference>
<dbReference type="OrthoDB" id="414175at2759"/>
<dbReference type="PANTHER" id="PTHR23033:SF14">
    <property type="entry name" value="GLYCOPROTEIN-N-ACETYLGALACTOSAMINE 3-BETA-GALACTOSYLTRANSFERASE 1-RELATED"/>
    <property type="match status" value="1"/>
</dbReference>
<keyword evidence="11" id="KW-0472">Membrane</keyword>
<keyword evidence="6" id="KW-0808">Transferase</keyword>
<comment type="caution">
    <text evidence="13">The sequence shown here is derived from an EMBL/GenBank/DDBJ whole genome shotgun (WGS) entry which is preliminary data.</text>
</comment>
<reference evidence="13" key="1">
    <citation type="submission" date="2021-10" db="EMBL/GenBank/DDBJ databases">
        <title>Tropical sea cucumber genome reveals ecological adaptation and Cuvierian tubules defense mechanism.</title>
        <authorList>
            <person name="Chen T."/>
        </authorList>
    </citation>
    <scope>NUCLEOTIDE SEQUENCE</scope>
    <source>
        <strain evidence="13">Nanhai2018</strain>
        <tissue evidence="13">Muscle</tissue>
    </source>
</reference>
<organism evidence="13 14">
    <name type="scientific">Holothuria leucospilota</name>
    <name type="common">Black long sea cucumber</name>
    <name type="synonym">Mertensiothuria leucospilota</name>
    <dbReference type="NCBI Taxonomy" id="206669"/>
    <lineage>
        <taxon>Eukaryota</taxon>
        <taxon>Metazoa</taxon>
        <taxon>Echinodermata</taxon>
        <taxon>Eleutherozoa</taxon>
        <taxon>Echinozoa</taxon>
        <taxon>Holothuroidea</taxon>
        <taxon>Aspidochirotacea</taxon>
        <taxon>Aspidochirotida</taxon>
        <taxon>Holothuriidae</taxon>
        <taxon>Holothuria</taxon>
    </lineage>
</organism>
<evidence type="ECO:0000256" key="10">
    <source>
        <dbReference type="ARBA" id="ARBA00022989"/>
    </source>
</evidence>
<protein>
    <recommendedName>
        <fullName evidence="4">N-acetylgalactosaminide beta-1,3-galactosyltransferase</fullName>
        <ecNumber evidence="4">2.4.1.122</ecNumber>
    </recommendedName>
</protein>
<evidence type="ECO:0000256" key="2">
    <source>
        <dbReference type="ARBA" id="ARBA00004922"/>
    </source>
</evidence>
<evidence type="ECO:0000256" key="5">
    <source>
        <dbReference type="ARBA" id="ARBA00022676"/>
    </source>
</evidence>
<gene>
    <name evidence="13" type="ORF">HOLleu_34670</name>
</gene>
<feature type="domain" description="Fringe-like glycosyltransferase" evidence="12">
    <location>
        <begin position="51"/>
        <end position="209"/>
    </location>
</feature>
<evidence type="ECO:0000313" key="14">
    <source>
        <dbReference type="Proteomes" id="UP001152320"/>
    </source>
</evidence>
<accession>A0A9Q1BGW5</accession>
<comment type="similarity">
    <text evidence="3">Belongs to the glycosyltransferase 31 family. Beta3-Gal-T subfamily.</text>
</comment>
<dbReference type="PANTHER" id="PTHR23033">
    <property type="entry name" value="BETA1,3-GALACTOSYLTRANSFERASE"/>
    <property type="match status" value="1"/>
</dbReference>
<name>A0A9Q1BGW5_HOLLE</name>
<comment type="subcellular location">
    <subcellularLocation>
        <location evidence="1">Membrane</location>
        <topology evidence="1">Single-pass type II membrane protein</topology>
    </subcellularLocation>
</comment>
<comment type="pathway">
    <text evidence="2">Protein modification; protein glycosylation.</text>
</comment>
<sequence length="298" mass="34370">MNSAKQEDFYPEDELKSKSQKISTDYSFTSVSVLCWVMTSPGNLFTKAIHITQTWGTKCNLTLYVTSEEPDRPFPGKVLTLPVKEGRNALWNKTKAAFSYIHTLYRDRYDWFLKADDDSFIIVDNLRYFLASKNTFEPVLYGALFHLPTELYDIDYMSGGAGYVMGRETLNRFMDVAFDEKKCPSDEKLASFAEDVYIGYCLSKVAVRLESTLDSLDRIRFLPIEADLIVRGTVDTWVPKYLKQNFSTGVACCSDYLISTHRIKPDWMYFMHFVSHHLRLASQSKHHNYLIDGKVIPI</sequence>
<dbReference type="GO" id="GO:0016263">
    <property type="term" value="F:glycoprotein-N-acetylgalactosamine 3-beta-galactosyltransferase activity"/>
    <property type="evidence" value="ECO:0007669"/>
    <property type="project" value="UniProtKB-EC"/>
</dbReference>
<dbReference type="AlphaFoldDB" id="A0A9Q1BGW5"/>
<keyword evidence="14" id="KW-1185">Reference proteome</keyword>
<keyword evidence="10" id="KW-1133">Transmembrane helix</keyword>
<dbReference type="EMBL" id="JAIZAY010000018">
    <property type="protein sequence ID" value="KAJ8024694.1"/>
    <property type="molecule type" value="Genomic_DNA"/>
</dbReference>
<dbReference type="Pfam" id="PF02434">
    <property type="entry name" value="Fringe"/>
    <property type="match status" value="1"/>
</dbReference>
<evidence type="ECO:0000256" key="11">
    <source>
        <dbReference type="ARBA" id="ARBA00023136"/>
    </source>
</evidence>